<comment type="catalytic activity">
    <reaction evidence="2 18 19">
        <text>(6R)-NADPHX = (6S)-NADPHX</text>
        <dbReference type="Rhea" id="RHEA:32227"/>
        <dbReference type="ChEBI" id="CHEBI:64076"/>
        <dbReference type="ChEBI" id="CHEBI:64077"/>
        <dbReference type="EC" id="5.1.99.6"/>
    </reaction>
</comment>
<keyword evidence="5 18" id="KW-0479">Metal-binding</keyword>
<feature type="binding site" evidence="17">
    <location>
        <position position="306"/>
    </location>
    <ligand>
        <name>(6S)-NADPHX</name>
        <dbReference type="ChEBI" id="CHEBI:64076"/>
    </ligand>
</feature>
<dbReference type="PROSITE" id="PS01049">
    <property type="entry name" value="YJEF_C_1"/>
    <property type="match status" value="1"/>
</dbReference>
<evidence type="ECO:0000256" key="6">
    <source>
        <dbReference type="ARBA" id="ARBA00022741"/>
    </source>
</evidence>
<dbReference type="PROSITE" id="PS51385">
    <property type="entry name" value="YJEF_N"/>
    <property type="match status" value="1"/>
</dbReference>
<feature type="binding site" evidence="18">
    <location>
        <begin position="56"/>
        <end position="60"/>
    </location>
    <ligand>
        <name>(6S)-NADPHX</name>
        <dbReference type="ChEBI" id="CHEBI:64076"/>
    </ligand>
</feature>
<dbReference type="SUPFAM" id="SSF53613">
    <property type="entry name" value="Ribokinase-like"/>
    <property type="match status" value="1"/>
</dbReference>
<feature type="binding site" evidence="17">
    <location>
        <position position="351"/>
    </location>
    <ligand>
        <name>(6S)-NADPHX</name>
        <dbReference type="ChEBI" id="CHEBI:64076"/>
    </ligand>
</feature>
<evidence type="ECO:0000256" key="14">
    <source>
        <dbReference type="ARBA" id="ARBA00025153"/>
    </source>
</evidence>
<feature type="domain" description="YjeF C-terminal" evidence="20">
    <location>
        <begin position="209"/>
        <end position="477"/>
    </location>
</feature>
<evidence type="ECO:0000256" key="17">
    <source>
        <dbReference type="HAMAP-Rule" id="MF_01965"/>
    </source>
</evidence>
<evidence type="ECO:0000256" key="3">
    <source>
        <dbReference type="ARBA" id="ARBA00006001"/>
    </source>
</evidence>
<reference evidence="22 23" key="1">
    <citation type="submission" date="2021-01" db="EMBL/GenBank/DDBJ databases">
        <title>Genomic Encyclopedia of Type Strains, Phase IV (KMG-IV): sequencing the most valuable type-strain genomes for metagenomic binning, comparative biology and taxonomic classification.</title>
        <authorList>
            <person name="Goeker M."/>
        </authorList>
    </citation>
    <scope>NUCLEOTIDE SEQUENCE [LARGE SCALE GENOMIC DNA]</scope>
    <source>
        <strain evidence="22 23">DSM 105482</strain>
    </source>
</reference>
<accession>A0ABS2QHU8</accession>
<comment type="similarity">
    <text evidence="3 19">In the N-terminal section; belongs to the NnrE/AIBP family.</text>
</comment>
<keyword evidence="8 17" id="KW-0521">NADP</keyword>
<comment type="cofactor">
    <cofactor evidence="17">
        <name>Mg(2+)</name>
        <dbReference type="ChEBI" id="CHEBI:18420"/>
    </cofactor>
</comment>
<feature type="binding site" evidence="18">
    <location>
        <begin position="119"/>
        <end position="125"/>
    </location>
    <ligand>
        <name>(6S)-NADPHX</name>
        <dbReference type="ChEBI" id="CHEBI:64076"/>
    </ligand>
</feature>
<comment type="similarity">
    <text evidence="18">Belongs to the NnrE/AIBP family.</text>
</comment>
<feature type="binding site" evidence="17">
    <location>
        <position position="417"/>
    </location>
    <ligand>
        <name>AMP</name>
        <dbReference type="ChEBI" id="CHEBI:456215"/>
    </ligand>
</feature>
<feature type="binding site" evidence="17">
    <location>
        <position position="244"/>
    </location>
    <ligand>
        <name>(6S)-NADPHX</name>
        <dbReference type="ChEBI" id="CHEBI:64076"/>
    </ligand>
</feature>
<organism evidence="22 23">
    <name type="scientific">Peribacillus deserti</name>
    <dbReference type="NCBI Taxonomy" id="673318"/>
    <lineage>
        <taxon>Bacteria</taxon>
        <taxon>Bacillati</taxon>
        <taxon>Bacillota</taxon>
        <taxon>Bacilli</taxon>
        <taxon>Bacillales</taxon>
        <taxon>Bacillaceae</taxon>
        <taxon>Peribacillus</taxon>
    </lineage>
</organism>
<dbReference type="EMBL" id="JAFBFI010000008">
    <property type="protein sequence ID" value="MBM7692736.1"/>
    <property type="molecule type" value="Genomic_DNA"/>
</dbReference>
<evidence type="ECO:0000256" key="5">
    <source>
        <dbReference type="ARBA" id="ARBA00022723"/>
    </source>
</evidence>
<comment type="catalytic activity">
    <reaction evidence="16 17 19">
        <text>(6S)-NADPHX + ADP = AMP + phosphate + NADPH + H(+)</text>
        <dbReference type="Rhea" id="RHEA:32235"/>
        <dbReference type="ChEBI" id="CHEBI:15378"/>
        <dbReference type="ChEBI" id="CHEBI:43474"/>
        <dbReference type="ChEBI" id="CHEBI:57783"/>
        <dbReference type="ChEBI" id="CHEBI:64076"/>
        <dbReference type="ChEBI" id="CHEBI:456215"/>
        <dbReference type="ChEBI" id="CHEBI:456216"/>
        <dbReference type="EC" id="4.2.1.136"/>
    </reaction>
</comment>
<comment type="function">
    <text evidence="17">Catalyzes the dehydration of the S-form of NAD(P)HX at the expense of ADP, which is converted to AMP. Together with NAD(P)HX epimerase, which catalyzes the epimerization of the S- and R-forms, the enzyme allows the repair of both epimers of NAD(P)HX, a damaged form of NAD(P)H that is a result of enzymatic or heat-dependent hydration.</text>
</comment>
<comment type="function">
    <text evidence="18">Catalyzes the epimerization of the S- and R-forms of NAD(P)HX, a damaged form of NAD(P)H that is a result of enzymatic or heat-dependent hydration. This is a prerequisite for the S-specific NAD(P)H-hydrate dehydratase to allow the repair of both epimers of NAD(P)HX.</text>
</comment>
<evidence type="ECO:0000256" key="4">
    <source>
        <dbReference type="ARBA" id="ARBA00009524"/>
    </source>
</evidence>
<dbReference type="EC" id="5.1.99.6" evidence="19"/>
<evidence type="ECO:0000259" key="21">
    <source>
        <dbReference type="PROSITE" id="PS51385"/>
    </source>
</evidence>
<feature type="binding site" evidence="18">
    <location>
        <position position="148"/>
    </location>
    <ligand>
        <name>(6S)-NADPHX</name>
        <dbReference type="ChEBI" id="CHEBI:64076"/>
    </ligand>
</feature>
<keyword evidence="23" id="KW-1185">Reference proteome</keyword>
<evidence type="ECO:0000313" key="23">
    <source>
        <dbReference type="Proteomes" id="UP000823486"/>
    </source>
</evidence>
<dbReference type="NCBIfam" id="TIGR00196">
    <property type="entry name" value="yjeF_cterm"/>
    <property type="match status" value="1"/>
</dbReference>
<dbReference type="InterPro" id="IPR017953">
    <property type="entry name" value="Carbohydrate_kinase_pred_CS"/>
</dbReference>
<dbReference type="HAMAP" id="MF_01966">
    <property type="entry name" value="NADHX_epimerase"/>
    <property type="match status" value="1"/>
</dbReference>
<evidence type="ECO:0000256" key="8">
    <source>
        <dbReference type="ARBA" id="ARBA00022857"/>
    </source>
</evidence>
<comment type="caution">
    <text evidence="18">Lacks conserved residue(s) required for the propagation of feature annotation.</text>
</comment>
<dbReference type="PANTHER" id="PTHR12592:SF0">
    <property type="entry name" value="ATP-DEPENDENT (S)-NAD(P)H-HYDRATE DEHYDRATASE"/>
    <property type="match status" value="1"/>
</dbReference>
<feature type="binding site" evidence="18">
    <location>
        <position position="115"/>
    </location>
    <ligand>
        <name>K(+)</name>
        <dbReference type="ChEBI" id="CHEBI:29103"/>
    </ligand>
</feature>
<dbReference type="Gene3D" id="3.40.1190.20">
    <property type="match status" value="1"/>
</dbReference>
<evidence type="ECO:0000256" key="16">
    <source>
        <dbReference type="ARBA" id="ARBA00049209"/>
    </source>
</evidence>
<dbReference type="InterPro" id="IPR000631">
    <property type="entry name" value="CARKD"/>
</dbReference>
<gene>
    <name evidence="18" type="primary">nnrE</name>
    <name evidence="17" type="synonym">nnrD</name>
    <name evidence="22" type="ORF">JOC77_002167</name>
</gene>
<keyword evidence="11 18" id="KW-0413">Isomerase</keyword>
<feature type="binding site" evidence="18">
    <location>
        <position position="151"/>
    </location>
    <ligand>
        <name>K(+)</name>
        <dbReference type="ChEBI" id="CHEBI:29103"/>
    </ligand>
</feature>
<dbReference type="Pfam" id="PF01256">
    <property type="entry name" value="Carb_kinase"/>
    <property type="match status" value="1"/>
</dbReference>
<dbReference type="EC" id="4.2.1.136" evidence="19"/>
<sequence length="479" mass="51878">MYIYTAKEIKAADEAAAKQGLKGFALMESAGRELFRAAAKWMNKGQRVLVLSGRGNNGGDGIVLARYLKQNGYQCDLVFPIGQSESGISAEHLHYYQSCGYSIDVLQGKYDVIVDALLGVGARIPLDDKMQELLQWANKEDSFRIAVDVPSGVLADQGEVDESAFKADRTFCIHGFKPSVFMENCAEYYGNPEVLDIGLPHTSKWKVWTKEDVKRTFPKRKPGSHKGTFGNGLIIAGTDEMPGAAILCSLAAKRSGIGKLTVAASRFVSGIIASRLPECVFLHDGLEKIADGQLPNKMTAVAIGPGLPSNETVDAAAAQMMKTDLPLIIDAGALIKRHYPKRDAPIILTPHPGEFQKMTEIPVADFQKNRIQIAVDFARENGVILVLKGRNTVIAFPDGEARINTAGNAGLAKGGSGDSLTGIMLAFVSSYKDVKAAVSNAVYFHAACADYWKETRAETTMLASDLNETMPYVMKEFEG</sequence>
<evidence type="ECO:0000256" key="10">
    <source>
        <dbReference type="ARBA" id="ARBA00023027"/>
    </source>
</evidence>
<comment type="caution">
    <text evidence="22">The sequence shown here is derived from an EMBL/GenBank/DDBJ whole genome shotgun (WGS) entry which is preliminary data.</text>
</comment>
<keyword evidence="12 17" id="KW-0456">Lyase</keyword>
<evidence type="ECO:0000313" key="22">
    <source>
        <dbReference type="EMBL" id="MBM7692736.1"/>
    </source>
</evidence>
<dbReference type="GO" id="GO:0052856">
    <property type="term" value="F:NAD(P)HX epimerase activity"/>
    <property type="evidence" value="ECO:0007669"/>
    <property type="project" value="UniProtKB-EC"/>
</dbReference>
<dbReference type="InterPro" id="IPR030677">
    <property type="entry name" value="Nnr"/>
</dbReference>
<dbReference type="InterPro" id="IPR029056">
    <property type="entry name" value="Ribokinase-like"/>
</dbReference>
<dbReference type="HAMAP" id="MF_01965">
    <property type="entry name" value="NADHX_dehydratase"/>
    <property type="match status" value="1"/>
</dbReference>
<dbReference type="PIRSF" id="PIRSF017184">
    <property type="entry name" value="Nnr"/>
    <property type="match status" value="1"/>
</dbReference>
<keyword evidence="9 18" id="KW-0630">Potassium</keyword>
<dbReference type="Proteomes" id="UP000823486">
    <property type="component" value="Unassembled WGS sequence"/>
</dbReference>
<keyword evidence="7 17" id="KW-0067">ATP-binding</keyword>
<evidence type="ECO:0000256" key="18">
    <source>
        <dbReference type="HAMAP-Rule" id="MF_01966"/>
    </source>
</evidence>
<comment type="similarity">
    <text evidence="17">Belongs to the NnrD/CARKD family.</text>
</comment>
<evidence type="ECO:0000256" key="13">
    <source>
        <dbReference type="ARBA" id="ARBA00023268"/>
    </source>
</evidence>
<evidence type="ECO:0000256" key="9">
    <source>
        <dbReference type="ARBA" id="ARBA00022958"/>
    </source>
</evidence>
<keyword evidence="6 17" id="KW-0547">Nucleotide-binding</keyword>
<evidence type="ECO:0000259" key="20">
    <source>
        <dbReference type="PROSITE" id="PS51383"/>
    </source>
</evidence>
<dbReference type="NCBIfam" id="TIGR00197">
    <property type="entry name" value="yjeF_nterm"/>
    <property type="match status" value="1"/>
</dbReference>
<feature type="binding site" evidence="18">
    <location>
        <position position="57"/>
    </location>
    <ligand>
        <name>K(+)</name>
        <dbReference type="ChEBI" id="CHEBI:29103"/>
    </ligand>
</feature>
<protein>
    <recommendedName>
        <fullName evidence="19">Bifunctional NAD(P)H-hydrate repair enzyme</fullName>
    </recommendedName>
    <alternativeName>
        <fullName evidence="19">Nicotinamide nucleotide repair protein</fullName>
    </alternativeName>
    <domain>
        <recommendedName>
            <fullName evidence="19">ADP-dependent (S)-NAD(P)H-hydrate dehydratase</fullName>
            <ecNumber evidence="19">4.2.1.136</ecNumber>
        </recommendedName>
        <alternativeName>
            <fullName evidence="19">ADP-dependent NAD(P)HX dehydratase</fullName>
        </alternativeName>
    </domain>
    <domain>
        <recommendedName>
            <fullName evidence="19">NAD(P)H-hydrate epimerase</fullName>
            <ecNumber evidence="19">5.1.99.6</ecNumber>
        </recommendedName>
    </domain>
</protein>
<name>A0ABS2QHU8_9BACI</name>
<comment type="similarity">
    <text evidence="4 19">In the C-terminal section; belongs to the NnrD/CARKD family.</text>
</comment>
<feature type="domain" description="YjeF N-terminal" evidence="21">
    <location>
        <begin position="9"/>
        <end position="205"/>
    </location>
</feature>
<comment type="subunit">
    <text evidence="17">Homotetramer.</text>
</comment>
<comment type="catalytic activity">
    <reaction evidence="1 18 19">
        <text>(6R)-NADHX = (6S)-NADHX</text>
        <dbReference type="Rhea" id="RHEA:32215"/>
        <dbReference type="ChEBI" id="CHEBI:64074"/>
        <dbReference type="ChEBI" id="CHEBI:64075"/>
        <dbReference type="EC" id="5.1.99.6"/>
    </reaction>
</comment>
<dbReference type="RefSeq" id="WP_204542804.1">
    <property type="nucleotide sequence ID" value="NZ_JAFBFI010000008.1"/>
</dbReference>
<dbReference type="PANTHER" id="PTHR12592">
    <property type="entry name" value="ATP-DEPENDENT (S)-NAD(P)H-HYDRATE DEHYDRATASE FAMILY MEMBER"/>
    <property type="match status" value="1"/>
</dbReference>
<dbReference type="CDD" id="cd01171">
    <property type="entry name" value="YXKO-related"/>
    <property type="match status" value="1"/>
</dbReference>
<dbReference type="Pfam" id="PF03853">
    <property type="entry name" value="YjeF_N"/>
    <property type="match status" value="1"/>
</dbReference>
<comment type="function">
    <text evidence="14 19">Bifunctional enzyme that catalyzes the epimerization of the S- and R-forms of NAD(P)HX and the dehydration of the S-form of NAD(P)HX at the expense of ADP, which is converted to AMP. This allows the repair of both epimers of NAD(P)HX, a damaged form of NAD(P)H that is a result of enzymatic or heat-dependent hydration.</text>
</comment>
<evidence type="ECO:0000256" key="15">
    <source>
        <dbReference type="ARBA" id="ARBA00048238"/>
    </source>
</evidence>
<proteinExistence type="inferred from homology"/>
<evidence type="ECO:0000256" key="2">
    <source>
        <dbReference type="ARBA" id="ARBA00000909"/>
    </source>
</evidence>
<feature type="binding site" evidence="17">
    <location>
        <begin position="388"/>
        <end position="392"/>
    </location>
    <ligand>
        <name>AMP</name>
        <dbReference type="ChEBI" id="CHEBI:456215"/>
    </ligand>
</feature>
<evidence type="ECO:0000256" key="12">
    <source>
        <dbReference type="ARBA" id="ARBA00023239"/>
    </source>
</evidence>
<dbReference type="SUPFAM" id="SSF64153">
    <property type="entry name" value="YjeF N-terminal domain-like"/>
    <property type="match status" value="1"/>
</dbReference>
<evidence type="ECO:0000256" key="11">
    <source>
        <dbReference type="ARBA" id="ARBA00023235"/>
    </source>
</evidence>
<comment type="cofactor">
    <cofactor evidence="18 19">
        <name>K(+)</name>
        <dbReference type="ChEBI" id="CHEBI:29103"/>
    </cofactor>
    <text evidence="18 19">Binds 1 potassium ion per subunit.</text>
</comment>
<dbReference type="PROSITE" id="PS51383">
    <property type="entry name" value="YJEF_C_3"/>
    <property type="match status" value="1"/>
</dbReference>
<evidence type="ECO:0000256" key="19">
    <source>
        <dbReference type="PIRNR" id="PIRNR017184"/>
    </source>
</evidence>
<evidence type="ECO:0000256" key="1">
    <source>
        <dbReference type="ARBA" id="ARBA00000013"/>
    </source>
</evidence>
<evidence type="ECO:0000256" key="7">
    <source>
        <dbReference type="ARBA" id="ARBA00022840"/>
    </source>
</evidence>
<feature type="binding site" evidence="17">
    <location>
        <position position="418"/>
    </location>
    <ligand>
        <name>(6S)-NADPHX</name>
        <dbReference type="ChEBI" id="CHEBI:64076"/>
    </ligand>
</feature>
<keyword evidence="10 17" id="KW-0520">NAD</keyword>
<dbReference type="InterPro" id="IPR036652">
    <property type="entry name" value="YjeF_N_dom_sf"/>
</dbReference>
<dbReference type="InterPro" id="IPR004443">
    <property type="entry name" value="YjeF_N_dom"/>
</dbReference>
<keyword evidence="13" id="KW-0511">Multifunctional enzyme</keyword>
<comment type="catalytic activity">
    <reaction evidence="15 17 19">
        <text>(6S)-NADHX + ADP = AMP + phosphate + NADH + H(+)</text>
        <dbReference type="Rhea" id="RHEA:32223"/>
        <dbReference type="ChEBI" id="CHEBI:15378"/>
        <dbReference type="ChEBI" id="CHEBI:43474"/>
        <dbReference type="ChEBI" id="CHEBI:57945"/>
        <dbReference type="ChEBI" id="CHEBI:64074"/>
        <dbReference type="ChEBI" id="CHEBI:456215"/>
        <dbReference type="ChEBI" id="CHEBI:456216"/>
        <dbReference type="EC" id="4.2.1.136"/>
    </reaction>
</comment>
<dbReference type="Gene3D" id="3.40.50.10260">
    <property type="entry name" value="YjeF N-terminal domain"/>
    <property type="match status" value="1"/>
</dbReference>